<name>A0A150PHZ2_SORCE</name>
<dbReference type="GO" id="GO:0004867">
    <property type="term" value="F:serine-type endopeptidase inhibitor activity"/>
    <property type="evidence" value="ECO:0007669"/>
    <property type="project" value="InterPro"/>
</dbReference>
<evidence type="ECO:0000259" key="1">
    <source>
        <dbReference type="Pfam" id="PF00079"/>
    </source>
</evidence>
<dbReference type="SUPFAM" id="SSF56574">
    <property type="entry name" value="Serpins"/>
    <property type="match status" value="1"/>
</dbReference>
<evidence type="ECO:0000313" key="3">
    <source>
        <dbReference type="Proteomes" id="UP000075420"/>
    </source>
</evidence>
<dbReference type="InterPro" id="IPR036186">
    <property type="entry name" value="Serpin_sf"/>
</dbReference>
<dbReference type="EMBL" id="JELY01001578">
    <property type="protein sequence ID" value="KYF55295.1"/>
    <property type="molecule type" value="Genomic_DNA"/>
</dbReference>
<comment type="caution">
    <text evidence="2">The sequence shown here is derived from an EMBL/GenBank/DDBJ whole genome shotgun (WGS) entry which is preliminary data.</text>
</comment>
<organism evidence="2 3">
    <name type="scientific">Sorangium cellulosum</name>
    <name type="common">Polyangium cellulosum</name>
    <dbReference type="NCBI Taxonomy" id="56"/>
    <lineage>
        <taxon>Bacteria</taxon>
        <taxon>Pseudomonadati</taxon>
        <taxon>Myxococcota</taxon>
        <taxon>Polyangia</taxon>
        <taxon>Polyangiales</taxon>
        <taxon>Polyangiaceae</taxon>
        <taxon>Sorangium</taxon>
    </lineage>
</organism>
<dbReference type="Proteomes" id="UP000075420">
    <property type="component" value="Unassembled WGS sequence"/>
</dbReference>
<dbReference type="InterPro" id="IPR023796">
    <property type="entry name" value="Serpin_dom"/>
</dbReference>
<sequence length="134" mass="13676">MLGESHGAHVRLADFAAAPEEAEGLINAWVSDRTEGGMEAAFGPGADFSGILAGGDLWIRNVVHRAVIDVDEDGTEAAGSTGVIVNSTGSGHFPDPAAIVLGRPFFFVRDVPTGALQPGPSCRSSAPPPSSPLV</sequence>
<accession>A0A150PHZ2</accession>
<proteinExistence type="predicted"/>
<dbReference type="InterPro" id="IPR042178">
    <property type="entry name" value="Serpin_sf_1"/>
</dbReference>
<evidence type="ECO:0000313" key="2">
    <source>
        <dbReference type="EMBL" id="KYF55295.1"/>
    </source>
</evidence>
<gene>
    <name evidence="2" type="ORF">BE08_33685</name>
</gene>
<dbReference type="InterPro" id="IPR000215">
    <property type="entry name" value="Serpin_fam"/>
</dbReference>
<dbReference type="Gene3D" id="3.30.497.10">
    <property type="entry name" value="Antithrombin, subunit I, domain 2"/>
    <property type="match status" value="1"/>
</dbReference>
<dbReference type="Pfam" id="PF00079">
    <property type="entry name" value="Serpin"/>
    <property type="match status" value="1"/>
</dbReference>
<dbReference type="PANTHER" id="PTHR11461">
    <property type="entry name" value="SERINE PROTEASE INHIBITOR, SERPIN"/>
    <property type="match status" value="1"/>
</dbReference>
<reference evidence="2 3" key="1">
    <citation type="submission" date="2014-02" db="EMBL/GenBank/DDBJ databases">
        <title>The small core and large imbalanced accessory genome model reveals a collaborative survival strategy of Sorangium cellulosum strains in nature.</title>
        <authorList>
            <person name="Han K."/>
            <person name="Peng R."/>
            <person name="Blom J."/>
            <person name="Li Y.-Z."/>
        </authorList>
    </citation>
    <scope>NUCLEOTIDE SEQUENCE [LARGE SCALE GENOMIC DNA]</scope>
    <source>
        <strain evidence="2 3">So0157-25</strain>
    </source>
</reference>
<protein>
    <recommendedName>
        <fullName evidence="1">Serpin domain-containing protein</fullName>
    </recommendedName>
</protein>
<dbReference type="PANTHER" id="PTHR11461:SF211">
    <property type="entry name" value="GH10112P-RELATED"/>
    <property type="match status" value="1"/>
</dbReference>
<feature type="domain" description="Serpin" evidence="1">
    <location>
        <begin position="37"/>
        <end position="113"/>
    </location>
</feature>
<dbReference type="AlphaFoldDB" id="A0A150PHZ2"/>
<dbReference type="GO" id="GO:0005615">
    <property type="term" value="C:extracellular space"/>
    <property type="evidence" value="ECO:0007669"/>
    <property type="project" value="InterPro"/>
</dbReference>